<accession>A0A9D1SJ54</accession>
<proteinExistence type="predicted"/>
<name>A0A9D1SJ54_9FIRM</name>
<evidence type="ECO:0008006" key="3">
    <source>
        <dbReference type="Google" id="ProtNLM"/>
    </source>
</evidence>
<sequence>MNLFSGLGCSSNSCLWILLLLLIAAGCSGNGIDSVLSGSCTPILVALLYTMWKNGTLSSIFCGNCGSCNCG</sequence>
<gene>
    <name evidence="1" type="ORF">IAB69_02845</name>
</gene>
<reference evidence="1" key="2">
    <citation type="journal article" date="2021" name="PeerJ">
        <title>Extensive microbial diversity within the chicken gut microbiome revealed by metagenomics and culture.</title>
        <authorList>
            <person name="Gilroy R."/>
            <person name="Ravi A."/>
            <person name="Getino M."/>
            <person name="Pursley I."/>
            <person name="Horton D.L."/>
            <person name="Alikhan N.F."/>
            <person name="Baker D."/>
            <person name="Gharbi K."/>
            <person name="Hall N."/>
            <person name="Watson M."/>
            <person name="Adriaenssens E.M."/>
            <person name="Foster-Nyarko E."/>
            <person name="Jarju S."/>
            <person name="Secka A."/>
            <person name="Antonio M."/>
            <person name="Oren A."/>
            <person name="Chaudhuri R.R."/>
            <person name="La Ragione R."/>
            <person name="Hildebrand F."/>
            <person name="Pallen M.J."/>
        </authorList>
    </citation>
    <scope>NUCLEOTIDE SEQUENCE</scope>
    <source>
        <strain evidence="1">CHK195-12923</strain>
    </source>
</reference>
<dbReference type="AlphaFoldDB" id="A0A9D1SJ54"/>
<comment type="caution">
    <text evidence="1">The sequence shown here is derived from an EMBL/GenBank/DDBJ whole genome shotgun (WGS) entry which is preliminary data.</text>
</comment>
<organism evidence="1 2">
    <name type="scientific">Candidatus Coproplasma excrementigallinarum</name>
    <dbReference type="NCBI Taxonomy" id="2840747"/>
    <lineage>
        <taxon>Bacteria</taxon>
        <taxon>Bacillati</taxon>
        <taxon>Bacillota</taxon>
        <taxon>Clostridia</taxon>
        <taxon>Eubacteriales</taxon>
        <taxon>Candidatus Coproplasma</taxon>
    </lineage>
</organism>
<evidence type="ECO:0000313" key="1">
    <source>
        <dbReference type="EMBL" id="HIU61567.1"/>
    </source>
</evidence>
<evidence type="ECO:0000313" key="2">
    <source>
        <dbReference type="Proteomes" id="UP000824110"/>
    </source>
</evidence>
<dbReference type="Proteomes" id="UP000824110">
    <property type="component" value="Unassembled WGS sequence"/>
</dbReference>
<dbReference type="EMBL" id="DVNE01000025">
    <property type="protein sequence ID" value="HIU61567.1"/>
    <property type="molecule type" value="Genomic_DNA"/>
</dbReference>
<reference evidence="1" key="1">
    <citation type="submission" date="2020-10" db="EMBL/GenBank/DDBJ databases">
        <authorList>
            <person name="Gilroy R."/>
        </authorList>
    </citation>
    <scope>NUCLEOTIDE SEQUENCE</scope>
    <source>
        <strain evidence="1">CHK195-12923</strain>
    </source>
</reference>
<protein>
    <recommendedName>
        <fullName evidence="3">Chorion class high-cysteine HCB protein 13</fullName>
    </recommendedName>
</protein>